<dbReference type="OrthoDB" id="9799672at2"/>
<dbReference type="InterPro" id="IPR050362">
    <property type="entry name" value="Cation-dep_OMT"/>
</dbReference>
<keyword evidence="4" id="KW-0819">tRNA processing</keyword>
<dbReference type="GO" id="GO:0000287">
    <property type="term" value="F:magnesium ion binding"/>
    <property type="evidence" value="ECO:0007669"/>
    <property type="project" value="UniProtKB-UniRule"/>
</dbReference>
<dbReference type="HAMAP" id="MF_02217">
    <property type="entry name" value="TrmR_methyltr"/>
    <property type="match status" value="1"/>
</dbReference>
<dbReference type="GO" id="GO:0030488">
    <property type="term" value="P:tRNA methylation"/>
    <property type="evidence" value="ECO:0007669"/>
    <property type="project" value="UniProtKB-UniRule"/>
</dbReference>
<feature type="binding site" evidence="4">
    <location>
        <position position="132"/>
    </location>
    <ligand>
        <name>S-adenosyl-L-methionine</name>
        <dbReference type="ChEBI" id="CHEBI:59789"/>
    </ligand>
</feature>
<evidence type="ECO:0000256" key="4">
    <source>
        <dbReference type="HAMAP-Rule" id="MF_02217"/>
    </source>
</evidence>
<reference evidence="5 6" key="1">
    <citation type="journal article" date="2011" name="J. Bacteriol.">
        <title>Draft genome sequence of Caloramator australicus strain RC3T, a thermoanaerobe from the Great Artesian Basin of Australia.</title>
        <authorList>
            <person name="Ogg C.D."/>
            <person name="Patel B.K.C."/>
        </authorList>
    </citation>
    <scope>NUCLEOTIDE SEQUENCE [LARGE SCALE GENOMIC DNA]</scope>
    <source>
        <strain evidence="5 6">RC3</strain>
    </source>
</reference>
<dbReference type="PANTHER" id="PTHR10509">
    <property type="entry name" value="O-METHYLTRANSFERASE-RELATED"/>
    <property type="match status" value="1"/>
</dbReference>
<proteinExistence type="inferred from homology"/>
<dbReference type="Gene3D" id="3.40.50.150">
    <property type="entry name" value="Vaccinia Virus protein VP39"/>
    <property type="match status" value="1"/>
</dbReference>
<dbReference type="CDD" id="cd02440">
    <property type="entry name" value="AdoMet_MTases"/>
    <property type="match status" value="1"/>
</dbReference>
<dbReference type="eggNOG" id="COG4122">
    <property type="taxonomic scope" value="Bacteria"/>
</dbReference>
<feature type="binding site" evidence="4">
    <location>
        <position position="158"/>
    </location>
    <ligand>
        <name>Mg(2+)</name>
        <dbReference type="ChEBI" id="CHEBI:18420"/>
    </ligand>
</feature>
<keyword evidence="3 4" id="KW-0949">S-adenosyl-L-methionine</keyword>
<accession>I7KA71</accession>
<feature type="binding site" evidence="4">
    <location>
        <position position="39"/>
    </location>
    <ligand>
        <name>S-adenosyl-L-methionine</name>
        <dbReference type="ChEBI" id="CHEBI:59789"/>
    </ligand>
</feature>
<dbReference type="InterPro" id="IPR029063">
    <property type="entry name" value="SAM-dependent_MTases_sf"/>
</dbReference>
<feature type="binding site" evidence="4">
    <location>
        <begin position="114"/>
        <end position="115"/>
    </location>
    <ligand>
        <name>S-adenosyl-L-methionine</name>
        <dbReference type="ChEBI" id="CHEBI:59789"/>
    </ligand>
</feature>
<evidence type="ECO:0000313" key="6">
    <source>
        <dbReference type="Proteomes" id="UP000007652"/>
    </source>
</evidence>
<keyword evidence="4" id="KW-0479">Metal-binding</keyword>
<dbReference type="Proteomes" id="UP000007652">
    <property type="component" value="Unassembled WGS sequence"/>
</dbReference>
<dbReference type="EMBL" id="CAKP01000138">
    <property type="protein sequence ID" value="CCJ34622.1"/>
    <property type="molecule type" value="Genomic_DNA"/>
</dbReference>
<dbReference type="PROSITE" id="PS51682">
    <property type="entry name" value="SAM_OMT_I"/>
    <property type="match status" value="1"/>
</dbReference>
<feature type="binding site" evidence="4">
    <location>
        <position position="159"/>
    </location>
    <ligand>
        <name>Mg(2+)</name>
        <dbReference type="ChEBI" id="CHEBI:18420"/>
    </ligand>
</feature>
<feature type="binding site" evidence="4">
    <location>
        <position position="132"/>
    </location>
    <ligand>
        <name>Mg(2+)</name>
        <dbReference type="ChEBI" id="CHEBI:18420"/>
    </ligand>
</feature>
<dbReference type="Pfam" id="PF01596">
    <property type="entry name" value="Methyltransf_3"/>
    <property type="match status" value="1"/>
</dbReference>
<protein>
    <recommendedName>
        <fullName evidence="4">tRNA 5-hydroxyuridine methyltransferase</fullName>
        <ecNumber evidence="4">2.1.1.-</ecNumber>
    </recommendedName>
    <alternativeName>
        <fullName evidence="4">ho5U methyltransferase</fullName>
    </alternativeName>
</protein>
<keyword evidence="2 4" id="KW-0808">Transferase</keyword>
<feature type="binding site" evidence="4">
    <location>
        <position position="86"/>
    </location>
    <ligand>
        <name>S-adenosyl-L-methionine</name>
        <dbReference type="ChEBI" id="CHEBI:59789"/>
    </ligand>
</feature>
<dbReference type="GO" id="GO:0016300">
    <property type="term" value="F:tRNA (uridine) methyltransferase activity"/>
    <property type="evidence" value="ECO:0007669"/>
    <property type="project" value="UniProtKB-UniRule"/>
</dbReference>
<evidence type="ECO:0000256" key="3">
    <source>
        <dbReference type="ARBA" id="ARBA00022691"/>
    </source>
</evidence>
<keyword evidence="4" id="KW-0460">Magnesium</keyword>
<organism evidence="5 6">
    <name type="scientific">Caloramator australicus RC3</name>
    <dbReference type="NCBI Taxonomy" id="857293"/>
    <lineage>
        <taxon>Bacteria</taxon>
        <taxon>Bacillati</taxon>
        <taxon>Bacillota</taxon>
        <taxon>Clostridia</taxon>
        <taxon>Eubacteriales</taxon>
        <taxon>Clostridiaceae</taxon>
        <taxon>Caloramator</taxon>
    </lineage>
</organism>
<dbReference type="STRING" id="857293.CAAU_2539"/>
<dbReference type="SUPFAM" id="SSF53335">
    <property type="entry name" value="S-adenosyl-L-methionine-dependent methyltransferases"/>
    <property type="match status" value="1"/>
</dbReference>
<feature type="binding site" evidence="4">
    <location>
        <position position="69"/>
    </location>
    <ligand>
        <name>S-adenosyl-L-methionine</name>
        <dbReference type="ChEBI" id="CHEBI:59789"/>
    </ligand>
</feature>
<keyword evidence="6" id="KW-1185">Reference proteome</keyword>
<comment type="function">
    <text evidence="4">Catalyzes the methylation of 5-hydroxyuridine (ho5U) to form 5-methoxyuridine (mo5U) at position 34 in tRNAs.</text>
</comment>
<comment type="subunit">
    <text evidence="4">Homodimer.</text>
</comment>
<dbReference type="GO" id="GO:0008171">
    <property type="term" value="F:O-methyltransferase activity"/>
    <property type="evidence" value="ECO:0007669"/>
    <property type="project" value="InterPro"/>
</dbReference>
<dbReference type="PANTHER" id="PTHR10509:SF14">
    <property type="entry name" value="CAFFEOYL-COA O-METHYLTRANSFERASE 3-RELATED"/>
    <property type="match status" value="1"/>
</dbReference>
<dbReference type="AlphaFoldDB" id="I7KA71"/>
<sequence>MSSIVHDYVEDYIRGLIQQKDEILLELEDYAAKNSVPIIHKEVGQLLKILIKGNDVKNILEVGTAIGYSAILMAKACEDCKITSIERDETMLNKAMENINKANLNNRIKIIFGEAGEVLPNLEGKFDLIFLDAAKGHYIHFLPDCLRLLKDGGMLISDNVLFRGMIATNELVKRRKITIVKRLRRYLDAISNHPNLETVVLPIGDGLAISLKIKEV</sequence>
<dbReference type="GO" id="GO:0008757">
    <property type="term" value="F:S-adenosylmethionine-dependent methyltransferase activity"/>
    <property type="evidence" value="ECO:0007669"/>
    <property type="project" value="TreeGrafter"/>
</dbReference>
<evidence type="ECO:0000313" key="5">
    <source>
        <dbReference type="EMBL" id="CCJ34622.1"/>
    </source>
</evidence>
<keyword evidence="1 4" id="KW-0489">Methyltransferase</keyword>
<dbReference type="InterPro" id="IPR002935">
    <property type="entry name" value="SAM_O-MeTrfase"/>
</dbReference>
<comment type="similarity">
    <text evidence="4">Belongs to the class I-like SAM-binding methyltransferase superfamily. Cation-dependent O-methyltransferase family.</text>
</comment>
<comment type="caution">
    <text evidence="5">The sequence shown here is derived from an EMBL/GenBank/DDBJ whole genome shotgun (WGS) entry which is preliminary data.</text>
</comment>
<gene>
    <name evidence="4" type="primary">trmR</name>
    <name evidence="5" type="ORF">CAAU_2539</name>
</gene>
<dbReference type="EC" id="2.1.1.-" evidence="4"/>
<name>I7KA71_9CLOT</name>
<dbReference type="InterPro" id="IPR043675">
    <property type="entry name" value="TrmR_methyltr"/>
</dbReference>
<evidence type="ECO:0000256" key="1">
    <source>
        <dbReference type="ARBA" id="ARBA00022603"/>
    </source>
</evidence>
<evidence type="ECO:0000256" key="2">
    <source>
        <dbReference type="ARBA" id="ARBA00022679"/>
    </source>
</evidence>
<dbReference type="RefSeq" id="WP_008909865.1">
    <property type="nucleotide sequence ID" value="NZ_CAKP01000138.1"/>
</dbReference>
<comment type="catalytic activity">
    <reaction evidence="4">
        <text>5-hydroxyuridine(34) in tRNA + S-adenosyl-L-methionine = 5-methoxyuridine(34) in tRNA + S-adenosyl-L-homocysteine + H(+)</text>
        <dbReference type="Rhea" id="RHEA:60524"/>
        <dbReference type="Rhea" id="RHEA-COMP:13381"/>
        <dbReference type="Rhea" id="RHEA-COMP:15591"/>
        <dbReference type="ChEBI" id="CHEBI:15378"/>
        <dbReference type="ChEBI" id="CHEBI:57856"/>
        <dbReference type="ChEBI" id="CHEBI:59789"/>
        <dbReference type="ChEBI" id="CHEBI:136877"/>
        <dbReference type="ChEBI" id="CHEBI:143860"/>
    </reaction>
</comment>